<dbReference type="GO" id="GO:0008194">
    <property type="term" value="F:UDP-glycosyltransferase activity"/>
    <property type="evidence" value="ECO:0007669"/>
    <property type="project" value="InterPro"/>
</dbReference>
<keyword evidence="3" id="KW-0808">Transferase</keyword>
<reference evidence="5" key="1">
    <citation type="submission" date="2025-08" db="UniProtKB">
        <authorList>
            <consortium name="RefSeq"/>
        </authorList>
    </citation>
    <scope>IDENTIFICATION</scope>
    <source>
        <tissue evidence="5">Whole body</tissue>
    </source>
</reference>
<keyword evidence="2" id="KW-0328">Glycosyltransferase</keyword>
<dbReference type="GeneID" id="112453532"/>
<dbReference type="RefSeq" id="XP_024870093.1">
    <property type="nucleotide sequence ID" value="XM_025014325.1"/>
</dbReference>
<dbReference type="Pfam" id="PF00201">
    <property type="entry name" value="UDPGT"/>
    <property type="match status" value="1"/>
</dbReference>
<keyword evidence="4" id="KW-1185">Reference proteome</keyword>
<dbReference type="InterPro" id="IPR002213">
    <property type="entry name" value="UDP_glucos_trans"/>
</dbReference>
<dbReference type="Gene3D" id="3.40.50.2000">
    <property type="entry name" value="Glycogen Phosphorylase B"/>
    <property type="match status" value="1"/>
</dbReference>
<dbReference type="InterPro" id="IPR050271">
    <property type="entry name" value="UDP-glycosyltransferase"/>
</dbReference>
<name>A0A6J1PL40_9HYME</name>
<evidence type="ECO:0000256" key="3">
    <source>
        <dbReference type="ARBA" id="ARBA00022679"/>
    </source>
</evidence>
<accession>A0A6J1PL40</accession>
<dbReference type="AlphaFoldDB" id="A0A6J1PL40"/>
<gene>
    <name evidence="5" type="primary">LOC112453532</name>
</gene>
<organism evidence="4 5">
    <name type="scientific">Temnothorax curvispinosus</name>
    <dbReference type="NCBI Taxonomy" id="300111"/>
    <lineage>
        <taxon>Eukaryota</taxon>
        <taxon>Metazoa</taxon>
        <taxon>Ecdysozoa</taxon>
        <taxon>Arthropoda</taxon>
        <taxon>Hexapoda</taxon>
        <taxon>Insecta</taxon>
        <taxon>Pterygota</taxon>
        <taxon>Neoptera</taxon>
        <taxon>Endopterygota</taxon>
        <taxon>Hymenoptera</taxon>
        <taxon>Apocrita</taxon>
        <taxon>Aculeata</taxon>
        <taxon>Formicoidea</taxon>
        <taxon>Formicidae</taxon>
        <taxon>Myrmicinae</taxon>
        <taxon>Temnothorax</taxon>
    </lineage>
</organism>
<evidence type="ECO:0000256" key="2">
    <source>
        <dbReference type="ARBA" id="ARBA00022676"/>
    </source>
</evidence>
<evidence type="ECO:0000313" key="4">
    <source>
        <dbReference type="Proteomes" id="UP000504618"/>
    </source>
</evidence>
<comment type="similarity">
    <text evidence="1">Belongs to the UDP-glycosyltransferase family.</text>
</comment>
<dbReference type="PANTHER" id="PTHR48043:SF159">
    <property type="entry name" value="EG:EG0003.4 PROTEIN-RELATED"/>
    <property type="match status" value="1"/>
</dbReference>
<dbReference type="PANTHER" id="PTHR48043">
    <property type="entry name" value="EG:EG0003.4 PROTEIN-RELATED"/>
    <property type="match status" value="1"/>
</dbReference>
<dbReference type="Proteomes" id="UP000504618">
    <property type="component" value="Unplaced"/>
</dbReference>
<dbReference type="SUPFAM" id="SSF53756">
    <property type="entry name" value="UDP-Glycosyltransferase/glycogen phosphorylase"/>
    <property type="match status" value="1"/>
</dbReference>
<evidence type="ECO:0000256" key="1">
    <source>
        <dbReference type="ARBA" id="ARBA00009995"/>
    </source>
</evidence>
<protein>
    <submittedName>
        <fullName evidence="5">UDP-glucuronosyltransferase 2B37-like isoform X2</fullName>
    </submittedName>
</protein>
<sequence>MSIAHKNVRVVWTHGLLSAQEAIWKGIPMIVMPFFGDQKFNTRILVAKGVGIYLDIKTLSTQSILHAVKEVLYNESEFRGRPISPLDLAVWSIEYTVRHPNGTLVMPLKS</sequence>
<proteinExistence type="inferred from homology"/>
<evidence type="ECO:0000313" key="5">
    <source>
        <dbReference type="RefSeq" id="XP_024870093.1"/>
    </source>
</evidence>